<dbReference type="InterPro" id="IPR006439">
    <property type="entry name" value="HAD-SF_hydro_IA"/>
</dbReference>
<dbReference type="InterPro" id="IPR023198">
    <property type="entry name" value="PGP-like_dom2"/>
</dbReference>
<dbReference type="EMBL" id="JAESVD010000006">
    <property type="protein sequence ID" value="MBL4913992.1"/>
    <property type="molecule type" value="Genomic_DNA"/>
</dbReference>
<evidence type="ECO:0000256" key="2">
    <source>
        <dbReference type="ARBA" id="ARBA00022801"/>
    </source>
</evidence>
<dbReference type="InterPro" id="IPR023214">
    <property type="entry name" value="HAD_sf"/>
</dbReference>
<protein>
    <submittedName>
        <fullName evidence="5">HAD-IA family hydrolase</fullName>
    </submittedName>
</protein>
<dbReference type="SUPFAM" id="SSF56784">
    <property type="entry name" value="HAD-like"/>
    <property type="match status" value="1"/>
</dbReference>
<keyword evidence="2 5" id="KW-0378">Hydrolase</keyword>
<dbReference type="SFLD" id="SFLDS00003">
    <property type="entry name" value="Haloacid_Dehalogenase"/>
    <property type="match status" value="1"/>
</dbReference>
<dbReference type="Proteomes" id="UP000604898">
    <property type="component" value="Unassembled WGS sequence"/>
</dbReference>
<sequence length="227" mass="24855">MTKAEAFNIKGVLFDLDGTLADTAPDMIEALNISLESRGHPRVPFEQIRASASHGSIAMIKAALPNIDEQNTAVMQQLLFDNYELINGDDCSLFEGLDRLLDTLQRLSIPFGVVTNKPARFSRPLLNRLGLTANMPAVISGDTTLYAKPHTAPMLLAAQQLNVLPEHILYLGDAERDLVAAKATNMISGLALWGYISHEDDIHSWPADLSFETGDHLADFFNIAQQA</sequence>
<dbReference type="PANTHER" id="PTHR43434:SF23">
    <property type="entry name" value="PHOSPHOGLYCOLATE PHOSPHATASE"/>
    <property type="match status" value="1"/>
</dbReference>
<dbReference type="PANTHER" id="PTHR43434">
    <property type="entry name" value="PHOSPHOGLYCOLATE PHOSPHATASE"/>
    <property type="match status" value="1"/>
</dbReference>
<keyword evidence="1" id="KW-0479">Metal-binding</keyword>
<keyword evidence="6" id="KW-1185">Reference proteome</keyword>
<gene>
    <name evidence="5" type="ORF">JMA39_12785</name>
</gene>
<dbReference type="InterPro" id="IPR050155">
    <property type="entry name" value="HAD-like_hydrolase_sf"/>
</dbReference>
<organism evidence="5 6">
    <name type="scientific">Shewanella schlegeliana</name>
    <dbReference type="NCBI Taxonomy" id="190308"/>
    <lineage>
        <taxon>Bacteria</taxon>
        <taxon>Pseudomonadati</taxon>
        <taxon>Pseudomonadota</taxon>
        <taxon>Gammaproteobacteria</taxon>
        <taxon>Alteromonadales</taxon>
        <taxon>Shewanellaceae</taxon>
        <taxon>Shewanella</taxon>
    </lineage>
</organism>
<dbReference type="GO" id="GO:0016787">
    <property type="term" value="F:hydrolase activity"/>
    <property type="evidence" value="ECO:0007669"/>
    <property type="project" value="UniProtKB-KW"/>
</dbReference>
<evidence type="ECO:0000256" key="3">
    <source>
        <dbReference type="ARBA" id="ARBA00022842"/>
    </source>
</evidence>
<dbReference type="NCBIfam" id="TIGR01549">
    <property type="entry name" value="HAD-SF-IA-v1"/>
    <property type="match status" value="1"/>
</dbReference>
<evidence type="ECO:0000313" key="6">
    <source>
        <dbReference type="Proteomes" id="UP000604898"/>
    </source>
</evidence>
<name>A0ABS1SZM2_9GAMM</name>
<reference evidence="5 6" key="1">
    <citation type="submission" date="2021-01" db="EMBL/GenBank/DDBJ databases">
        <title>Genome sequence of Shewanella schlegeliana JCM 11561.</title>
        <authorList>
            <person name="Zhang H."/>
            <person name="Li C."/>
        </authorList>
    </citation>
    <scope>NUCLEOTIDE SEQUENCE [LARGE SCALE GENOMIC DNA]</scope>
    <source>
        <strain evidence="5 6">JCM 11561</strain>
    </source>
</reference>
<evidence type="ECO:0000256" key="1">
    <source>
        <dbReference type="ARBA" id="ARBA00022723"/>
    </source>
</evidence>
<dbReference type="Gene3D" id="3.40.50.1000">
    <property type="entry name" value="HAD superfamily/HAD-like"/>
    <property type="match status" value="1"/>
</dbReference>
<dbReference type="SFLD" id="SFLDG01129">
    <property type="entry name" value="C1.5:_HAD__Beta-PGM__Phosphata"/>
    <property type="match status" value="1"/>
</dbReference>
<comment type="caution">
    <text evidence="5">The sequence shown here is derived from an EMBL/GenBank/DDBJ whole genome shotgun (WGS) entry which is preliminary data.</text>
</comment>
<keyword evidence="3" id="KW-0460">Magnesium</keyword>
<dbReference type="RefSeq" id="WP_202722239.1">
    <property type="nucleotide sequence ID" value="NZ_BPEX01000027.1"/>
</dbReference>
<dbReference type="InterPro" id="IPR041492">
    <property type="entry name" value="HAD_2"/>
</dbReference>
<dbReference type="Pfam" id="PF13419">
    <property type="entry name" value="HAD_2"/>
    <property type="match status" value="1"/>
</dbReference>
<proteinExistence type="predicted"/>
<keyword evidence="4" id="KW-0119">Carbohydrate metabolism</keyword>
<evidence type="ECO:0000313" key="5">
    <source>
        <dbReference type="EMBL" id="MBL4913992.1"/>
    </source>
</evidence>
<evidence type="ECO:0000256" key="4">
    <source>
        <dbReference type="ARBA" id="ARBA00023277"/>
    </source>
</evidence>
<accession>A0ABS1SZM2</accession>
<dbReference type="PRINTS" id="PR00413">
    <property type="entry name" value="HADHALOGNASE"/>
</dbReference>
<dbReference type="Gene3D" id="1.10.150.240">
    <property type="entry name" value="Putative phosphatase, domain 2"/>
    <property type="match status" value="1"/>
</dbReference>
<dbReference type="InterPro" id="IPR036412">
    <property type="entry name" value="HAD-like_sf"/>
</dbReference>